<protein>
    <recommendedName>
        <fullName evidence="8">aminodeoxychorismate lyase</fullName>
        <ecNumber evidence="8">4.1.3.38</ecNumber>
    </recommendedName>
</protein>
<dbReference type="Proteomes" id="UP001500782">
    <property type="component" value="Unassembled WGS sequence"/>
</dbReference>
<name>A0ABN0WA29_9BACI</name>
<comment type="similarity">
    <text evidence="2 10">Belongs to the class-IV pyridoxal-phosphate-dependent aminotransferase family.</text>
</comment>
<evidence type="ECO:0000256" key="8">
    <source>
        <dbReference type="ARBA" id="ARBA00035676"/>
    </source>
</evidence>
<dbReference type="NCBIfam" id="NF005800">
    <property type="entry name" value="PRK07650.1"/>
    <property type="match status" value="1"/>
</dbReference>
<dbReference type="InterPro" id="IPR036038">
    <property type="entry name" value="Aminotransferase-like"/>
</dbReference>
<evidence type="ECO:0000256" key="4">
    <source>
        <dbReference type="ARBA" id="ARBA00022898"/>
    </source>
</evidence>
<evidence type="ECO:0000256" key="1">
    <source>
        <dbReference type="ARBA" id="ARBA00001933"/>
    </source>
</evidence>
<comment type="catalytic activity">
    <reaction evidence="9">
        <text>4-amino-4-deoxychorismate = 4-aminobenzoate + pyruvate + H(+)</text>
        <dbReference type="Rhea" id="RHEA:16201"/>
        <dbReference type="ChEBI" id="CHEBI:15361"/>
        <dbReference type="ChEBI" id="CHEBI:15378"/>
        <dbReference type="ChEBI" id="CHEBI:17836"/>
        <dbReference type="ChEBI" id="CHEBI:58406"/>
        <dbReference type="EC" id="4.1.3.38"/>
    </reaction>
</comment>
<evidence type="ECO:0000256" key="6">
    <source>
        <dbReference type="ARBA" id="ARBA00023239"/>
    </source>
</evidence>
<comment type="pathway">
    <text evidence="7">Cofactor biosynthesis; tetrahydrofolate biosynthesis; 4-aminobenzoate from chorismate: step 2/2.</text>
</comment>
<evidence type="ECO:0000256" key="9">
    <source>
        <dbReference type="ARBA" id="ARBA00049529"/>
    </source>
</evidence>
<comment type="cofactor">
    <cofactor evidence="1 11">
        <name>pyridoxal 5'-phosphate</name>
        <dbReference type="ChEBI" id="CHEBI:597326"/>
    </cofactor>
</comment>
<keyword evidence="5" id="KW-0289">Folate biosynthesis</keyword>
<dbReference type="Gene3D" id="3.20.10.10">
    <property type="entry name" value="D-amino Acid Aminotransferase, subunit A, domain 2"/>
    <property type="match status" value="1"/>
</dbReference>
<dbReference type="SUPFAM" id="SSF56752">
    <property type="entry name" value="D-aminoacid aminotransferase-like PLP-dependent enzymes"/>
    <property type="match status" value="1"/>
</dbReference>
<proteinExistence type="inferred from homology"/>
<evidence type="ECO:0000313" key="13">
    <source>
        <dbReference type="Proteomes" id="UP001500782"/>
    </source>
</evidence>
<accession>A0ABN0WA29</accession>
<dbReference type="InterPro" id="IPR043131">
    <property type="entry name" value="BCAT-like_N"/>
</dbReference>
<dbReference type="Pfam" id="PF01063">
    <property type="entry name" value="Aminotran_4"/>
    <property type="match status" value="1"/>
</dbReference>
<dbReference type="PROSITE" id="PS00770">
    <property type="entry name" value="AA_TRANSFER_CLASS_4"/>
    <property type="match status" value="1"/>
</dbReference>
<dbReference type="RefSeq" id="WP_343798690.1">
    <property type="nucleotide sequence ID" value="NZ_BAAADJ010000021.1"/>
</dbReference>
<dbReference type="CDD" id="cd01559">
    <property type="entry name" value="ADCL_like"/>
    <property type="match status" value="1"/>
</dbReference>
<evidence type="ECO:0000256" key="5">
    <source>
        <dbReference type="ARBA" id="ARBA00022909"/>
    </source>
</evidence>
<dbReference type="Gene3D" id="3.30.470.10">
    <property type="match status" value="1"/>
</dbReference>
<evidence type="ECO:0000256" key="2">
    <source>
        <dbReference type="ARBA" id="ARBA00009320"/>
    </source>
</evidence>
<keyword evidence="13" id="KW-1185">Reference proteome</keyword>
<comment type="subunit">
    <text evidence="3">Homodimer.</text>
</comment>
<keyword evidence="6 12" id="KW-0456">Lyase</keyword>
<evidence type="ECO:0000256" key="11">
    <source>
        <dbReference type="RuleBase" id="RU004516"/>
    </source>
</evidence>
<evidence type="ECO:0000256" key="10">
    <source>
        <dbReference type="RuleBase" id="RU004106"/>
    </source>
</evidence>
<evidence type="ECO:0000313" key="12">
    <source>
        <dbReference type="EMBL" id="GAA0329455.1"/>
    </source>
</evidence>
<organism evidence="12 13">
    <name type="scientific">Bacillus carboniphilus</name>
    <dbReference type="NCBI Taxonomy" id="86663"/>
    <lineage>
        <taxon>Bacteria</taxon>
        <taxon>Bacillati</taxon>
        <taxon>Bacillota</taxon>
        <taxon>Bacilli</taxon>
        <taxon>Bacillales</taxon>
        <taxon>Bacillaceae</taxon>
        <taxon>Bacillus</taxon>
    </lineage>
</organism>
<dbReference type="PANTHER" id="PTHR42743:SF11">
    <property type="entry name" value="AMINODEOXYCHORISMATE LYASE"/>
    <property type="match status" value="1"/>
</dbReference>
<dbReference type="GO" id="GO:0016829">
    <property type="term" value="F:lyase activity"/>
    <property type="evidence" value="ECO:0007669"/>
    <property type="project" value="UniProtKB-KW"/>
</dbReference>
<comment type="caution">
    <text evidence="12">The sequence shown here is derived from an EMBL/GenBank/DDBJ whole genome shotgun (WGS) entry which is preliminary data.</text>
</comment>
<dbReference type="InterPro" id="IPR050571">
    <property type="entry name" value="Class-IV_PLP-Dep_Aminotrnsfr"/>
</dbReference>
<dbReference type="EC" id="4.1.3.38" evidence="8"/>
<dbReference type="PANTHER" id="PTHR42743">
    <property type="entry name" value="AMINO-ACID AMINOTRANSFERASE"/>
    <property type="match status" value="1"/>
</dbReference>
<dbReference type="InterPro" id="IPR018300">
    <property type="entry name" value="Aminotrans_IV_CS"/>
</dbReference>
<evidence type="ECO:0000256" key="7">
    <source>
        <dbReference type="ARBA" id="ARBA00035633"/>
    </source>
</evidence>
<dbReference type="InterPro" id="IPR001544">
    <property type="entry name" value="Aminotrans_IV"/>
</dbReference>
<sequence length="287" mass="32640">MFIYINGKIVHKDEVTISPFDHGFLYGLGVFETFRTYEGKPFLFNEHWDRLQQGLTELNIHLKFSKEEIFHAVQTLCSKNQWPESRLRLNISAGVGDVGLQTSPYLDPNVLIFQSPLPETKVKQVKKLKVLKRTRNTPEGEFRLKSHHYLNNILAKREIGDNPALEGLFLTTEGYVAEGIVSNVFWVKSGELFTPTVKTGILNGITRQFVMKLANYLGIGVHEGFYEMSDLLSADEVFVTNSIQEIVPIDAVQGEKEYGGFTPITYRLDKAYQVCIFGEKAGRPVRF</sequence>
<dbReference type="InterPro" id="IPR017824">
    <property type="entry name" value="Aminodeoxychorismate_lyase_IV"/>
</dbReference>
<dbReference type="EMBL" id="BAAADJ010000021">
    <property type="protein sequence ID" value="GAA0329455.1"/>
    <property type="molecule type" value="Genomic_DNA"/>
</dbReference>
<evidence type="ECO:0000256" key="3">
    <source>
        <dbReference type="ARBA" id="ARBA00011738"/>
    </source>
</evidence>
<gene>
    <name evidence="12" type="primary">pabC</name>
    <name evidence="12" type="ORF">GCM10008967_19940</name>
</gene>
<keyword evidence="4 11" id="KW-0663">Pyridoxal phosphate</keyword>
<dbReference type="InterPro" id="IPR043132">
    <property type="entry name" value="BCAT-like_C"/>
</dbReference>
<reference evidence="12 13" key="1">
    <citation type="journal article" date="2019" name="Int. J. Syst. Evol. Microbiol.">
        <title>The Global Catalogue of Microorganisms (GCM) 10K type strain sequencing project: providing services to taxonomists for standard genome sequencing and annotation.</title>
        <authorList>
            <consortium name="The Broad Institute Genomics Platform"/>
            <consortium name="The Broad Institute Genome Sequencing Center for Infectious Disease"/>
            <person name="Wu L."/>
            <person name="Ma J."/>
        </authorList>
    </citation>
    <scope>NUCLEOTIDE SEQUENCE [LARGE SCALE GENOMIC DNA]</scope>
    <source>
        <strain evidence="12 13">JCM 9731</strain>
    </source>
</reference>